<dbReference type="PROSITE" id="PS50837">
    <property type="entry name" value="NACHT"/>
    <property type="match status" value="1"/>
</dbReference>
<reference evidence="6 8" key="1">
    <citation type="journal article" date="2020" name="Stud. Mycol.">
        <title>101 Dothideomycetes genomes: a test case for predicting lifestyles and emergence of pathogens.</title>
        <authorList>
            <person name="Haridas S."/>
            <person name="Albert R."/>
            <person name="Binder M."/>
            <person name="Bloem J."/>
            <person name="Labutti K."/>
            <person name="Salamov A."/>
            <person name="Andreopoulos B."/>
            <person name="Baker S."/>
            <person name="Barry K."/>
            <person name="Bills G."/>
            <person name="Bluhm B."/>
            <person name="Cannon C."/>
            <person name="Castanera R."/>
            <person name="Culley D."/>
            <person name="Daum C."/>
            <person name="Ezra D."/>
            <person name="Gonzalez J."/>
            <person name="Henrissat B."/>
            <person name="Kuo A."/>
            <person name="Liang C."/>
            <person name="Lipzen A."/>
            <person name="Lutzoni F."/>
            <person name="Magnuson J."/>
            <person name="Mondo S."/>
            <person name="Nolan M."/>
            <person name="Ohm R."/>
            <person name="Pangilinan J."/>
            <person name="Park H.-J."/>
            <person name="Ramirez L."/>
            <person name="Alfaro M."/>
            <person name="Sun H."/>
            <person name="Tritt A."/>
            <person name="Yoshinaga Y."/>
            <person name="Zwiers L.-H."/>
            <person name="Turgeon B."/>
            <person name="Goodwin S."/>
            <person name="Spatafora J."/>
            <person name="Crous P."/>
            <person name="Grigoriev I."/>
        </authorList>
    </citation>
    <scope>NUCLEOTIDE SEQUENCE</scope>
    <source>
        <strain evidence="6 8">CBS 304.34</strain>
    </source>
</reference>
<keyword evidence="7" id="KW-1185">Reference proteome</keyword>
<evidence type="ECO:0000256" key="1">
    <source>
        <dbReference type="ARBA" id="ARBA00022574"/>
    </source>
</evidence>
<dbReference type="OrthoDB" id="538223at2759"/>
<reference evidence="8" key="2">
    <citation type="submission" date="2020-04" db="EMBL/GenBank/DDBJ databases">
        <authorList>
            <consortium name="NCBI Genome Project"/>
        </authorList>
    </citation>
    <scope>NUCLEOTIDE SEQUENCE</scope>
    <source>
        <strain evidence="8">CBS 304.34</strain>
    </source>
</reference>
<dbReference type="InterPro" id="IPR019775">
    <property type="entry name" value="WD40_repeat_CS"/>
</dbReference>
<dbReference type="PROSITE" id="PS00678">
    <property type="entry name" value="WD_REPEATS_1"/>
    <property type="match status" value="1"/>
</dbReference>
<feature type="domain" description="NACHT" evidence="5">
    <location>
        <begin position="376"/>
        <end position="597"/>
    </location>
</feature>
<feature type="region of interest" description="Disordered" evidence="4">
    <location>
        <begin position="1"/>
        <end position="48"/>
    </location>
</feature>
<evidence type="ECO:0000256" key="2">
    <source>
        <dbReference type="ARBA" id="ARBA00022737"/>
    </source>
</evidence>
<dbReference type="EMBL" id="MU003713">
    <property type="protein sequence ID" value="KAF2804417.1"/>
    <property type="molecule type" value="Genomic_DNA"/>
</dbReference>
<dbReference type="InterPro" id="IPR001680">
    <property type="entry name" value="WD40_rpt"/>
</dbReference>
<proteinExistence type="predicted"/>
<dbReference type="FunFam" id="3.40.50.300:FF:001638">
    <property type="entry name" value="NACHT and WD40 domain protein"/>
    <property type="match status" value="1"/>
</dbReference>
<dbReference type="InterPro" id="IPR054471">
    <property type="entry name" value="GPIID_WHD"/>
</dbReference>
<sequence>MASLKEKIKAKLGRKKLATPPVSEASSTSATPHASAVPDPAASPSGLPERLWNQAYDQANAVDSSTVNAYETILSARLIWKDADPADSSQTADLALQQNKIEQDPDKRRTQMRRLVQDGLRRTEKDAQVKQGMEDGIQAAMAVKEVVDSAVQASPQAALAWVGVCFALEILMNPLTQASSNRQGITYVVSRMDWYWNLSSLLLDENTTEAHSQGLRGELEKNIIQLYAKLLLYQMKSVCYYHRRRLSILARDLVKLENWDGELSDIQAAEAAVQKDSAQYNTVSIRTRLGAIAETAKSHNAKLDSISSAIQDQTRRQERMHETNADNKCLRDLCSTNPRDDKKRIEETKGGLLKDSYRWVLENSDFQQWRDDPQSRLLWVKADPGKGKTMLLCGIIDELQKSMGATGLLSHFFCQANDPRINSATAVLRGLVYLLIKQQPLLISHVRKKYDHTGKALFEDANAWVALTEIFTNMLHDPNLNRTYLIIDALDECVADLPRLLKFIAEQSSILSRVKWIVSSRNWQEIEERLEVAGHKVKLSLELNAASVSTAVGIFIKHKVLQLAERKMYNERTRTAVLDYLSSNANDTFLWVALVCQNLEKISRLDTVARLNEFPPGLDPVYMRMMQQISNSYNADRCKQILGSIAIVYRPITLQELTSLVETLEDIADDPESIREIIGLCGSFLFLRENTVYLVHQSAKDFLLSKAFSEIFPSGIEEAHYVIFSRSLQVMSRTLRRDIYSLRALGYPIEQVKQPNPDPLAASRYSCIYWVNHLCNWNPNLSANHGISLQDGGAVHEFVRKKYLYWLEALSLCKSMSKGVVSIAKLEAVIQGRANASALIELVQDARRFITYHKWAIESSPLQAYASAIVFSPAHSLIRGLFKKEELKWITIKPIEDEWGACLQTLEGHSDRVYSVAFSHNSTRLASASRDNTVKIWDASSGECLQTLEGHSS</sequence>
<dbReference type="Pfam" id="PF00400">
    <property type="entry name" value="WD40"/>
    <property type="match status" value="1"/>
</dbReference>
<evidence type="ECO:0000259" key="5">
    <source>
        <dbReference type="PROSITE" id="PS50837"/>
    </source>
</evidence>
<evidence type="ECO:0000313" key="7">
    <source>
        <dbReference type="Proteomes" id="UP000504636"/>
    </source>
</evidence>
<evidence type="ECO:0000313" key="6">
    <source>
        <dbReference type="EMBL" id="KAF2804417.1"/>
    </source>
</evidence>
<name>A0A6A6Y9B4_9PEZI</name>
<dbReference type="InterPro" id="IPR007111">
    <property type="entry name" value="NACHT_NTPase"/>
</dbReference>
<feature type="repeat" description="WD" evidence="3">
    <location>
        <begin position="906"/>
        <end position="947"/>
    </location>
</feature>
<accession>A0A6A6Y9B4</accession>
<keyword evidence="1 3" id="KW-0853">WD repeat</keyword>
<dbReference type="Pfam" id="PF22939">
    <property type="entry name" value="WHD_GPIID"/>
    <property type="match status" value="1"/>
</dbReference>
<gene>
    <name evidence="6 8" type="ORF">BDZ99DRAFT_575411</name>
</gene>
<dbReference type="PANTHER" id="PTHR10039">
    <property type="entry name" value="AMELOGENIN"/>
    <property type="match status" value="1"/>
</dbReference>
<dbReference type="InterPro" id="IPR027417">
    <property type="entry name" value="P-loop_NTPase"/>
</dbReference>
<feature type="non-terminal residue" evidence="6">
    <location>
        <position position="953"/>
    </location>
</feature>
<dbReference type="RefSeq" id="XP_033571381.1">
    <property type="nucleotide sequence ID" value="XM_033728465.1"/>
</dbReference>
<dbReference type="AlphaFoldDB" id="A0A6A6Y9B4"/>
<dbReference type="Gene3D" id="2.130.10.10">
    <property type="entry name" value="YVTN repeat-like/Quinoprotein amine dehydrogenase"/>
    <property type="match status" value="1"/>
</dbReference>
<protein>
    <submittedName>
        <fullName evidence="6 8">NACHT-domain-containing protein</fullName>
    </submittedName>
</protein>
<dbReference type="Pfam" id="PF24883">
    <property type="entry name" value="NPHP3_N"/>
    <property type="match status" value="1"/>
</dbReference>
<dbReference type="PROSITE" id="PS50082">
    <property type="entry name" value="WD_REPEATS_2"/>
    <property type="match status" value="1"/>
</dbReference>
<evidence type="ECO:0000313" key="8">
    <source>
        <dbReference type="RefSeq" id="XP_033571381.1"/>
    </source>
</evidence>
<dbReference type="Proteomes" id="UP000504636">
    <property type="component" value="Unplaced"/>
</dbReference>
<reference evidence="8" key="3">
    <citation type="submission" date="2025-04" db="UniProtKB">
        <authorList>
            <consortium name="RefSeq"/>
        </authorList>
    </citation>
    <scope>IDENTIFICATION</scope>
    <source>
        <strain evidence="8">CBS 304.34</strain>
    </source>
</reference>
<dbReference type="InterPro" id="IPR015943">
    <property type="entry name" value="WD40/YVTN_repeat-like_dom_sf"/>
</dbReference>
<dbReference type="InterPro" id="IPR031359">
    <property type="entry name" value="NACHT_N"/>
</dbReference>
<dbReference type="SUPFAM" id="SSF50978">
    <property type="entry name" value="WD40 repeat-like"/>
    <property type="match status" value="1"/>
</dbReference>
<evidence type="ECO:0000256" key="3">
    <source>
        <dbReference type="PROSITE-ProRule" id="PRU00221"/>
    </source>
</evidence>
<dbReference type="InterPro" id="IPR036322">
    <property type="entry name" value="WD40_repeat_dom_sf"/>
</dbReference>
<evidence type="ECO:0000256" key="4">
    <source>
        <dbReference type="SAM" id="MobiDB-lite"/>
    </source>
</evidence>
<organism evidence="6">
    <name type="scientific">Mytilinidion resinicola</name>
    <dbReference type="NCBI Taxonomy" id="574789"/>
    <lineage>
        <taxon>Eukaryota</taxon>
        <taxon>Fungi</taxon>
        <taxon>Dikarya</taxon>
        <taxon>Ascomycota</taxon>
        <taxon>Pezizomycotina</taxon>
        <taxon>Dothideomycetes</taxon>
        <taxon>Pleosporomycetidae</taxon>
        <taxon>Mytilinidiales</taxon>
        <taxon>Mytilinidiaceae</taxon>
        <taxon>Mytilinidion</taxon>
    </lineage>
</organism>
<dbReference type="PROSITE" id="PS50294">
    <property type="entry name" value="WD_REPEATS_REGION"/>
    <property type="match status" value="1"/>
</dbReference>
<dbReference type="SMART" id="SM00320">
    <property type="entry name" value="WD40"/>
    <property type="match status" value="1"/>
</dbReference>
<dbReference type="GeneID" id="54469358"/>
<dbReference type="Gene3D" id="3.40.50.300">
    <property type="entry name" value="P-loop containing nucleotide triphosphate hydrolases"/>
    <property type="match status" value="1"/>
</dbReference>
<dbReference type="InterPro" id="IPR056884">
    <property type="entry name" value="NPHP3-like_N"/>
</dbReference>
<feature type="compositionally biased region" description="Low complexity" evidence="4">
    <location>
        <begin position="23"/>
        <end position="45"/>
    </location>
</feature>
<keyword evidence="2" id="KW-0677">Repeat</keyword>
<dbReference type="Pfam" id="PF17100">
    <property type="entry name" value="NACHT_N"/>
    <property type="match status" value="1"/>
</dbReference>